<accession>A0A133UYR1</accession>
<gene>
    <name evidence="1" type="ORF">AKJ40_03455</name>
</gene>
<dbReference type="Proteomes" id="UP000070341">
    <property type="component" value="Unassembled WGS sequence"/>
</dbReference>
<evidence type="ECO:0000313" key="2">
    <source>
        <dbReference type="Proteomes" id="UP000070341"/>
    </source>
</evidence>
<dbReference type="AlphaFoldDB" id="A0A133UYR1"/>
<reference evidence="1 2" key="1">
    <citation type="journal article" date="2016" name="Sci. Rep.">
        <title>Metabolic traits of an uncultured archaeal lineage -MSBL1- from brine pools of the Red Sea.</title>
        <authorList>
            <person name="Mwirichia R."/>
            <person name="Alam I."/>
            <person name="Rashid M."/>
            <person name="Vinu M."/>
            <person name="Ba-Alawi W."/>
            <person name="Anthony Kamau A."/>
            <person name="Kamanda Ngugi D."/>
            <person name="Goker M."/>
            <person name="Klenk H.P."/>
            <person name="Bajic V."/>
            <person name="Stingl U."/>
        </authorList>
    </citation>
    <scope>NUCLEOTIDE SEQUENCE [LARGE SCALE GENOMIC DNA]</scope>
    <source>
        <strain evidence="1">SCGC-AAA259M10</strain>
    </source>
</reference>
<organism evidence="1 2">
    <name type="scientific">candidate division MSBL1 archaeon SCGC-AAA259M10</name>
    <dbReference type="NCBI Taxonomy" id="1698270"/>
    <lineage>
        <taxon>Archaea</taxon>
        <taxon>Methanobacteriati</taxon>
        <taxon>Methanobacteriota</taxon>
        <taxon>candidate division MSBL1</taxon>
    </lineage>
</organism>
<dbReference type="Gene3D" id="3.40.50.1220">
    <property type="entry name" value="TPP-binding domain"/>
    <property type="match status" value="1"/>
</dbReference>
<dbReference type="InterPro" id="IPR029035">
    <property type="entry name" value="DHS-like_NAD/FAD-binding_dom"/>
</dbReference>
<dbReference type="SUPFAM" id="SSF52467">
    <property type="entry name" value="DHS-like NAD/FAD-binding domain"/>
    <property type="match status" value="1"/>
</dbReference>
<comment type="caution">
    <text evidence="1">The sequence shown here is derived from an EMBL/GenBank/DDBJ whole genome shotgun (WGS) entry which is preliminary data.</text>
</comment>
<protein>
    <submittedName>
        <fullName evidence="1">Uncharacterized protein</fullName>
    </submittedName>
</protein>
<proteinExistence type="predicted"/>
<evidence type="ECO:0000313" key="1">
    <source>
        <dbReference type="EMBL" id="KXA99304.1"/>
    </source>
</evidence>
<sequence length="82" mass="8759">MIPGFNSKIPLQSWILAGTVKNLGFALPGGSSLVVEPATSIPRIAKRNGSHLYIINLENTRLDGIAEVVIQEKAGKVLPKLP</sequence>
<dbReference type="EMBL" id="LHXU01000058">
    <property type="protein sequence ID" value="KXA99304.1"/>
    <property type="molecule type" value="Genomic_DNA"/>
</dbReference>
<keyword evidence="2" id="KW-1185">Reference proteome</keyword>
<name>A0A133UYR1_9EURY</name>